<dbReference type="GeneID" id="109704722"/>
<evidence type="ECO:0000313" key="3">
    <source>
        <dbReference type="RefSeq" id="XP_020081082.1"/>
    </source>
</evidence>
<feature type="compositionally biased region" description="Basic residues" evidence="1">
    <location>
        <begin position="1"/>
        <end position="14"/>
    </location>
</feature>
<evidence type="ECO:0000313" key="2">
    <source>
        <dbReference type="Proteomes" id="UP000515123"/>
    </source>
</evidence>
<reference evidence="2" key="1">
    <citation type="journal article" date="2015" name="Nat. Genet.">
        <title>The pineapple genome and the evolution of CAM photosynthesis.</title>
        <authorList>
            <person name="Ming R."/>
            <person name="VanBuren R."/>
            <person name="Wai C.M."/>
            <person name="Tang H."/>
            <person name="Schatz M.C."/>
            <person name="Bowers J.E."/>
            <person name="Lyons E."/>
            <person name="Wang M.L."/>
            <person name="Chen J."/>
            <person name="Biggers E."/>
            <person name="Zhang J."/>
            <person name="Huang L."/>
            <person name="Zhang L."/>
            <person name="Miao W."/>
            <person name="Zhang J."/>
            <person name="Ye Z."/>
            <person name="Miao C."/>
            <person name="Lin Z."/>
            <person name="Wang H."/>
            <person name="Zhou H."/>
            <person name="Yim W.C."/>
            <person name="Priest H.D."/>
            <person name="Zheng C."/>
            <person name="Woodhouse M."/>
            <person name="Edger P.P."/>
            <person name="Guyot R."/>
            <person name="Guo H.B."/>
            <person name="Guo H."/>
            <person name="Zheng G."/>
            <person name="Singh R."/>
            <person name="Sharma A."/>
            <person name="Min X."/>
            <person name="Zheng Y."/>
            <person name="Lee H."/>
            <person name="Gurtowski J."/>
            <person name="Sedlazeck F.J."/>
            <person name="Harkess A."/>
            <person name="McKain M.R."/>
            <person name="Liao Z."/>
            <person name="Fang J."/>
            <person name="Liu J."/>
            <person name="Zhang X."/>
            <person name="Zhang Q."/>
            <person name="Hu W."/>
            <person name="Qin Y."/>
            <person name="Wang K."/>
            <person name="Chen L.Y."/>
            <person name="Shirley N."/>
            <person name="Lin Y.R."/>
            <person name="Liu L.Y."/>
            <person name="Hernandez A.G."/>
            <person name="Wright C.L."/>
            <person name="Bulone V."/>
            <person name="Tuskan G.A."/>
            <person name="Heath K."/>
            <person name="Zee F."/>
            <person name="Moore P.H."/>
            <person name="Sunkar R."/>
            <person name="Leebens-Mack J.H."/>
            <person name="Mockler T."/>
            <person name="Bennetzen J.L."/>
            <person name="Freeling M."/>
            <person name="Sankoff D."/>
            <person name="Paterson A.H."/>
            <person name="Zhu X."/>
            <person name="Yang X."/>
            <person name="Smith J.A."/>
            <person name="Cushman J.C."/>
            <person name="Paull R.E."/>
            <person name="Yu Q."/>
        </authorList>
    </citation>
    <scope>NUCLEOTIDE SEQUENCE [LARGE SCALE GENOMIC DNA]</scope>
    <source>
        <strain evidence="2">cv. F153</strain>
    </source>
</reference>
<protein>
    <submittedName>
        <fullName evidence="3">Uncharacterized protein LOC109704722</fullName>
    </submittedName>
</protein>
<evidence type="ECO:0000256" key="1">
    <source>
        <dbReference type="SAM" id="MobiDB-lite"/>
    </source>
</evidence>
<accession>A0A6P5ECZ9</accession>
<keyword evidence="2" id="KW-1185">Reference proteome</keyword>
<sequence>MYRRRGRPSLRKRAQLTQDRVGPSEMPEQAEPSARQEQSVRPEASASPDWSAQMAALTEVTRRQELLERLCERVAPPQSTVPSAPEQTVLPPTTPTAALAAAVPPPAAVPVAPVAPL</sequence>
<dbReference type="AlphaFoldDB" id="A0A6P5ECZ9"/>
<proteinExistence type="predicted"/>
<dbReference type="RefSeq" id="XP_020081082.1">
    <property type="nucleotide sequence ID" value="XM_020225493.1"/>
</dbReference>
<feature type="region of interest" description="Disordered" evidence="1">
    <location>
        <begin position="1"/>
        <end position="51"/>
    </location>
</feature>
<reference evidence="3" key="2">
    <citation type="submission" date="2025-08" db="UniProtKB">
        <authorList>
            <consortium name="RefSeq"/>
        </authorList>
    </citation>
    <scope>IDENTIFICATION</scope>
    <source>
        <tissue evidence="3">Leaf</tissue>
    </source>
</reference>
<gene>
    <name evidence="3" type="primary">LOC109704722</name>
</gene>
<dbReference type="Proteomes" id="UP000515123">
    <property type="component" value="Unplaced"/>
</dbReference>
<organism evidence="2 3">
    <name type="scientific">Ananas comosus</name>
    <name type="common">Pineapple</name>
    <name type="synonym">Ananas ananas</name>
    <dbReference type="NCBI Taxonomy" id="4615"/>
    <lineage>
        <taxon>Eukaryota</taxon>
        <taxon>Viridiplantae</taxon>
        <taxon>Streptophyta</taxon>
        <taxon>Embryophyta</taxon>
        <taxon>Tracheophyta</taxon>
        <taxon>Spermatophyta</taxon>
        <taxon>Magnoliopsida</taxon>
        <taxon>Liliopsida</taxon>
        <taxon>Poales</taxon>
        <taxon>Bromeliaceae</taxon>
        <taxon>Bromelioideae</taxon>
        <taxon>Ananas</taxon>
    </lineage>
</organism>
<name>A0A6P5ECZ9_ANACO</name>